<evidence type="ECO:0000256" key="2">
    <source>
        <dbReference type="ARBA" id="ARBA00022723"/>
    </source>
</evidence>
<dbReference type="InterPro" id="IPR004294">
    <property type="entry name" value="Carotenoid_Oase"/>
</dbReference>
<keyword evidence="4" id="KW-0560">Oxidoreductase</keyword>
<keyword evidence="7" id="KW-1185">Reference proteome</keyword>
<evidence type="ECO:0000256" key="3">
    <source>
        <dbReference type="ARBA" id="ARBA00023004"/>
    </source>
</evidence>
<evidence type="ECO:0000313" key="7">
    <source>
        <dbReference type="Proteomes" id="UP001257627"/>
    </source>
</evidence>
<organism evidence="6 7">
    <name type="scientific">Streptomyces mirabilis</name>
    <dbReference type="NCBI Taxonomy" id="68239"/>
    <lineage>
        <taxon>Bacteria</taxon>
        <taxon>Bacillati</taxon>
        <taxon>Actinomycetota</taxon>
        <taxon>Actinomycetes</taxon>
        <taxon>Kitasatosporales</taxon>
        <taxon>Streptomycetaceae</taxon>
        <taxon>Streptomyces</taxon>
    </lineage>
</organism>
<reference evidence="6 7" key="1">
    <citation type="submission" date="2023-02" db="EMBL/GenBank/DDBJ databases">
        <authorList>
            <person name="Maleckis M."/>
        </authorList>
    </citation>
    <scope>NUCLEOTIDE SEQUENCE [LARGE SCALE GENOMIC DNA]</scope>
    <source>
        <strain evidence="6 7">P8-A2</strain>
    </source>
</reference>
<dbReference type="EC" id="1.13.11.-" evidence="4"/>
<dbReference type="Proteomes" id="UP001257627">
    <property type="component" value="Unassembled WGS sequence"/>
</dbReference>
<feature type="compositionally biased region" description="Polar residues" evidence="5">
    <location>
        <begin position="1"/>
        <end position="16"/>
    </location>
</feature>
<name>A0ABU3V2T1_9ACTN</name>
<proteinExistence type="inferred from homology"/>
<feature type="region of interest" description="Disordered" evidence="5">
    <location>
        <begin position="1"/>
        <end position="37"/>
    </location>
</feature>
<evidence type="ECO:0000313" key="6">
    <source>
        <dbReference type="EMBL" id="MDU9000373.1"/>
    </source>
</evidence>
<keyword evidence="4" id="KW-0223">Dioxygenase</keyword>
<dbReference type="Pfam" id="PF03055">
    <property type="entry name" value="RPE65"/>
    <property type="match status" value="1"/>
</dbReference>
<comment type="cofactor">
    <cofactor evidence="4">
        <name>Fe(2+)</name>
        <dbReference type="ChEBI" id="CHEBI:29033"/>
    </cofactor>
    <text evidence="4">Binds 1 Fe(2+) ion per subunit.</text>
</comment>
<evidence type="ECO:0000256" key="1">
    <source>
        <dbReference type="ARBA" id="ARBA00006787"/>
    </source>
</evidence>
<evidence type="ECO:0000256" key="5">
    <source>
        <dbReference type="SAM" id="MobiDB-lite"/>
    </source>
</evidence>
<evidence type="ECO:0000256" key="4">
    <source>
        <dbReference type="RuleBase" id="RU364048"/>
    </source>
</evidence>
<keyword evidence="3 4" id="KW-0408">Iron</keyword>
<protein>
    <recommendedName>
        <fullName evidence="4">Dioxygenase</fullName>
        <ecNumber evidence="4">1.13.11.-</ecNumber>
    </recommendedName>
</protein>
<dbReference type="EMBL" id="JARAKF010000001">
    <property type="protein sequence ID" value="MDU9000373.1"/>
    <property type="molecule type" value="Genomic_DNA"/>
</dbReference>
<comment type="caution">
    <text evidence="6">The sequence shown here is derived from an EMBL/GenBank/DDBJ whole genome shotgun (WGS) entry which is preliminary data.</text>
</comment>
<gene>
    <name evidence="6" type="ORF">PU648_50280</name>
</gene>
<keyword evidence="2 4" id="KW-0479">Metal-binding</keyword>
<accession>A0ABU3V2T1</accession>
<sequence length="93" mass="10229">MRNPSRANSTRCTGTTPRAPRARGFGEPVFAPVPGDPSEDHGYWTTYAMDRTDGTSRLLVFAAREPEAGPVARVRIPVRVPPELHGCRQPTEE</sequence>
<comment type="similarity">
    <text evidence="1 4">Belongs to the carotenoid oxygenase family.</text>
</comment>